<comment type="caution">
    <text evidence="2">The sequence shown here is derived from an EMBL/GenBank/DDBJ whole genome shotgun (WGS) entry which is preliminary data.</text>
</comment>
<evidence type="ECO:0000313" key="3">
    <source>
        <dbReference type="Proteomes" id="UP000789941"/>
    </source>
</evidence>
<accession>A0A5E4LTK1</accession>
<proteinExistence type="predicted"/>
<gene>
    <name evidence="2" type="ORF">LFW2832_00830</name>
</gene>
<evidence type="ECO:0000313" key="2">
    <source>
        <dbReference type="EMBL" id="VVC04237.1"/>
    </source>
</evidence>
<dbReference type="Proteomes" id="UP000789941">
    <property type="component" value="Unassembled WGS sequence"/>
</dbReference>
<organism evidence="2 3">
    <name type="scientific">Candidatus Bilamarchaeum dharawalense</name>
    <dbReference type="NCBI Taxonomy" id="2885759"/>
    <lineage>
        <taxon>Archaea</taxon>
        <taxon>Candidatus Micrarchaeota</taxon>
        <taxon>Candidatus Micrarchaeia</taxon>
        <taxon>Candidatus Anstonellales</taxon>
        <taxon>Candidatus Bilamarchaeaceae</taxon>
        <taxon>Candidatus Bilamarchaeum</taxon>
    </lineage>
</organism>
<keyword evidence="1" id="KW-0175">Coiled coil</keyword>
<evidence type="ECO:0000256" key="1">
    <source>
        <dbReference type="SAM" id="Coils"/>
    </source>
</evidence>
<reference evidence="2 3" key="1">
    <citation type="submission" date="2019-08" db="EMBL/GenBank/DDBJ databases">
        <authorList>
            <person name="Vazquez-Campos X."/>
        </authorList>
    </citation>
    <scope>NUCLEOTIDE SEQUENCE [LARGE SCALE GENOMIC DNA]</scope>
    <source>
        <strain evidence="2">LFW-283_2</strain>
    </source>
</reference>
<name>A0A5E4LTK1_9ARCH</name>
<dbReference type="EMBL" id="CABMJJ010000009">
    <property type="protein sequence ID" value="VVC04237.1"/>
    <property type="molecule type" value="Genomic_DNA"/>
</dbReference>
<feature type="coiled-coil region" evidence="1">
    <location>
        <begin position="169"/>
        <end position="196"/>
    </location>
</feature>
<dbReference type="AlphaFoldDB" id="A0A5E4LTK1"/>
<sequence length="200" mass="23354">MADQVLLPKKGGGVLDLTKPIVPSKEMMIRWAKEYLEDPKWDLDVKRNSITILAENGEREYLIQWAKRYLESTGKNHSLDRDAVGVLIDYKEMKYLKTLQGWFEKDLESMKKELGALEKQRLGLSLNLGAQAYVKMREFMSDEEWERLPKKEQLRLSAEAYAKYVGPIMTKVEDAIKKLERQISEMETLLDDIRRGLQKE</sequence>
<protein>
    <submittedName>
        <fullName evidence="2">Uncharacterized protein</fullName>
    </submittedName>
</protein>